<proteinExistence type="predicted"/>
<reference evidence="1 2" key="1">
    <citation type="journal article" date="2008" name="Appl. Environ. Microbiol.">
        <title>Genome of the epsilonproteobacterial chemolithoautotroph Sulfurimonas denitrificans.</title>
        <authorList>
            <person name="Sievert S.M."/>
            <person name="Scott K.M."/>
            <person name="Klotz M.G."/>
            <person name="Chain P.S.G."/>
            <person name="Hauser L.J."/>
            <person name="Hemp J."/>
            <person name="Huegler M."/>
            <person name="Land M."/>
            <person name="Lapidus A."/>
            <person name="Larimer F.W."/>
            <person name="Lucas S."/>
            <person name="Malfatti S.A."/>
            <person name="Meyer F."/>
            <person name="Paulsen I.T."/>
            <person name="Ren Q."/>
            <person name="Simon J."/>
            <person name="Bailey K."/>
            <person name="Diaz E."/>
            <person name="Fitzpatrick K.A."/>
            <person name="Glover B."/>
            <person name="Gwatney N."/>
            <person name="Korajkic A."/>
            <person name="Long A."/>
            <person name="Mobberley J.M."/>
            <person name="Pantry S.N."/>
            <person name="Pazder G."/>
            <person name="Peterson S."/>
            <person name="Quintanilla J.D."/>
            <person name="Sprinkle R."/>
            <person name="Stephens J."/>
            <person name="Thomas P."/>
            <person name="Vaughn R."/>
            <person name="Weber M.J."/>
            <person name="Wooten L.L."/>
        </authorList>
    </citation>
    <scope>NUCLEOTIDE SEQUENCE [LARGE SCALE GENOMIC DNA]</scope>
    <source>
        <strain evidence="2">ATCC 33889 / DSM 1251</strain>
    </source>
</reference>
<dbReference type="RefSeq" id="WP_011373249.1">
    <property type="nucleotide sequence ID" value="NC_007575.1"/>
</dbReference>
<evidence type="ECO:0000313" key="2">
    <source>
        <dbReference type="Proteomes" id="UP000002714"/>
    </source>
</evidence>
<protein>
    <recommendedName>
        <fullName evidence="3">Helix-turn-helix domain-containing protein</fullName>
    </recommendedName>
</protein>
<dbReference type="AlphaFoldDB" id="Q30Q23"/>
<dbReference type="EMBL" id="CP000153">
    <property type="protein sequence ID" value="ABB44908.1"/>
    <property type="molecule type" value="Genomic_DNA"/>
</dbReference>
<name>Q30Q23_SULDN</name>
<dbReference type="KEGG" id="tdn:Suden_1631"/>
<gene>
    <name evidence="1" type="ordered locus">Suden_1631</name>
</gene>
<dbReference type="HOGENOM" id="CLU_2588394_0_0_7"/>
<accession>Q30Q23</accession>
<keyword evidence="2" id="KW-1185">Reference proteome</keyword>
<dbReference type="Proteomes" id="UP000002714">
    <property type="component" value="Chromosome"/>
</dbReference>
<evidence type="ECO:0000313" key="1">
    <source>
        <dbReference type="EMBL" id="ABB44908.1"/>
    </source>
</evidence>
<sequence>MTELAKMIFEHTGSLILNKKQVAPLIGKSVAFIDQAIHQNRLEKIPMFTKNESGGGIEFHVEDVATFLDFKKQIKSKQIA</sequence>
<organism evidence="1 2">
    <name type="scientific">Sulfurimonas denitrificans (strain ATCC 33889 / DSM 1251)</name>
    <name type="common">Thiomicrospira denitrificans (strain ATCC 33889 / DSM 1251)</name>
    <dbReference type="NCBI Taxonomy" id="326298"/>
    <lineage>
        <taxon>Bacteria</taxon>
        <taxon>Pseudomonadati</taxon>
        <taxon>Campylobacterota</taxon>
        <taxon>Epsilonproteobacteria</taxon>
        <taxon>Campylobacterales</taxon>
        <taxon>Sulfurimonadaceae</taxon>
        <taxon>Sulfurimonas</taxon>
    </lineage>
</organism>
<evidence type="ECO:0008006" key="3">
    <source>
        <dbReference type="Google" id="ProtNLM"/>
    </source>
</evidence>
<dbReference type="STRING" id="326298.Suden_1631"/>